<proteinExistence type="predicted"/>
<keyword evidence="2" id="KW-1185">Reference proteome</keyword>
<reference evidence="1" key="1">
    <citation type="submission" date="2022-08" db="EMBL/GenBank/DDBJ databases">
        <title>Genome sequencing of Pelomonas sp. UHG3.</title>
        <authorList>
            <person name="So Y."/>
        </authorList>
    </citation>
    <scope>NUCLEOTIDE SEQUENCE</scope>
    <source>
        <strain evidence="1">UHG3</strain>
    </source>
</reference>
<evidence type="ECO:0000313" key="2">
    <source>
        <dbReference type="Proteomes" id="UP001076464"/>
    </source>
</evidence>
<sequence>MPTETMNLSQRFVVAGLAAAALLPAAAQTSPDQIQHEAKLMLHYFGRGYASGQLWSVPPTPPSKDGKPRAVKLASGELSVIGSSQNQTLTASRLKLTRGDLNELGLTLGATPVNALTRQFGKPDTQDAHRLVYRGVSEICEDHFTFIVDKGLLQAIEWDWCHD</sequence>
<gene>
    <name evidence="1" type="ORF">NYO99_19475</name>
</gene>
<organism evidence="1 2">
    <name type="scientific">Roseateles hydrophilus</name>
    <dbReference type="NCBI Taxonomy" id="2975054"/>
    <lineage>
        <taxon>Bacteria</taxon>
        <taxon>Pseudomonadati</taxon>
        <taxon>Pseudomonadota</taxon>
        <taxon>Betaproteobacteria</taxon>
        <taxon>Burkholderiales</taxon>
        <taxon>Sphaerotilaceae</taxon>
        <taxon>Roseateles</taxon>
    </lineage>
</organism>
<comment type="caution">
    <text evidence="1">The sequence shown here is derived from an EMBL/GenBank/DDBJ whole genome shotgun (WGS) entry which is preliminary data.</text>
</comment>
<accession>A0ACC6CFF7</accession>
<evidence type="ECO:0000313" key="1">
    <source>
        <dbReference type="EMBL" id="MCY4747163.1"/>
    </source>
</evidence>
<protein>
    <submittedName>
        <fullName evidence="1">Uncharacterized protein</fullName>
    </submittedName>
</protein>
<dbReference type="Proteomes" id="UP001076464">
    <property type="component" value="Unassembled WGS sequence"/>
</dbReference>
<dbReference type="EMBL" id="JAPPUY010000005">
    <property type="protein sequence ID" value="MCY4747163.1"/>
    <property type="molecule type" value="Genomic_DNA"/>
</dbReference>
<name>A0ACC6CFF7_9BURK</name>